<evidence type="ECO:0000259" key="1">
    <source>
        <dbReference type="Pfam" id="PF14065"/>
    </source>
</evidence>
<dbReference type="InterPro" id="IPR025351">
    <property type="entry name" value="Pvc16_N"/>
</dbReference>
<dbReference type="Proteomes" id="UP001160519">
    <property type="component" value="Unassembled WGS sequence"/>
</dbReference>
<reference evidence="2" key="1">
    <citation type="submission" date="2023-01" db="EMBL/GenBank/DDBJ databases">
        <title>Biogeochemical cycle of methane in antarctic sediments.</title>
        <authorList>
            <person name="Roldan D.M."/>
            <person name="Menes R.J."/>
        </authorList>
    </citation>
    <scope>NUCLEOTIDE SEQUENCE [LARGE SCALE GENOMIC DNA]</scope>
    <source>
        <strain evidence="2">K-2018 MAG008</strain>
    </source>
</reference>
<name>A0AA43TGU0_9GAMM</name>
<protein>
    <submittedName>
        <fullName evidence="2">DUF4255 domain-containing protein</fullName>
    </submittedName>
</protein>
<dbReference type="Pfam" id="PF14065">
    <property type="entry name" value="Pvc16_N"/>
    <property type="match status" value="1"/>
</dbReference>
<evidence type="ECO:0000313" key="3">
    <source>
        <dbReference type="Proteomes" id="UP001160519"/>
    </source>
</evidence>
<accession>A0AA43TGU0</accession>
<sequence>MSNSLAIATVTATLAALIQKSAQQAVGGAEVIIGRPQNTPPANTQRWVQLCLYQVMSNPALRNADLPTRNPAGKITQRPQVALDLHYLLAFYGDEKELEPQRMLGAVTRDLHANPVLLRKAVHDAIASRTELTDSNLDEAIEQIRLTSIPLNLDELSKLWSVFFQTPHALSIAYRASVVVIDTDDAVNPAPPVLQRGQNDQGVEALLGSLPRLEKIHISFTEDSESPERLPSLPNAWLGLLLTIQGQHLSGDTVTLRFSHPRLGTRNVDIPIDNRSDTKIRFELPNDAQAQTDWAAGLYTVTAIIEQAGTTRTTNQLSLPLAIKVNQIAPANPVVRIAGNASLTVTCSPEVLIEQSARLLLGDREVQAEPRLAANSPLEFMLENAPELTLQPVYVRVAGIDSLPLERKDNPPRFVFADNQKVTIT</sequence>
<organism evidence="2 3">
    <name type="scientific">Candidatus Methylobacter titanis</name>
    <dbReference type="NCBI Taxonomy" id="3053457"/>
    <lineage>
        <taxon>Bacteria</taxon>
        <taxon>Pseudomonadati</taxon>
        <taxon>Pseudomonadota</taxon>
        <taxon>Gammaproteobacteria</taxon>
        <taxon>Methylococcales</taxon>
        <taxon>Methylococcaceae</taxon>
        <taxon>Methylobacter</taxon>
    </lineage>
</organism>
<evidence type="ECO:0000313" key="2">
    <source>
        <dbReference type="EMBL" id="MDI1229569.1"/>
    </source>
</evidence>
<gene>
    <name evidence="2" type="ORF">PSU93_00265</name>
</gene>
<dbReference type="AlphaFoldDB" id="A0AA43TGU0"/>
<proteinExistence type="predicted"/>
<keyword evidence="3" id="KW-1185">Reference proteome</keyword>
<feature type="domain" description="Pvc16 N-terminal" evidence="1">
    <location>
        <begin position="9"/>
        <end position="194"/>
    </location>
</feature>
<dbReference type="EMBL" id="JAQSDF010000001">
    <property type="protein sequence ID" value="MDI1229569.1"/>
    <property type="molecule type" value="Genomic_DNA"/>
</dbReference>
<comment type="caution">
    <text evidence="2">The sequence shown here is derived from an EMBL/GenBank/DDBJ whole genome shotgun (WGS) entry which is preliminary data.</text>
</comment>